<dbReference type="AlphaFoldDB" id="C3ZEL1"/>
<feature type="transmembrane region" description="Helical" evidence="1">
    <location>
        <begin position="162"/>
        <end position="186"/>
    </location>
</feature>
<name>C3ZEL1_BRAFL</name>
<dbReference type="EMBL" id="GG666612">
    <property type="protein sequence ID" value="EEN49167.1"/>
    <property type="molecule type" value="Genomic_DNA"/>
</dbReference>
<feature type="transmembrane region" description="Helical" evidence="1">
    <location>
        <begin position="133"/>
        <end position="150"/>
    </location>
</feature>
<proteinExistence type="predicted"/>
<protein>
    <recommendedName>
        <fullName evidence="3">Transmembrane protein 164</fullName>
    </recommendedName>
</protein>
<reference evidence="2" key="1">
    <citation type="journal article" date="2008" name="Nature">
        <title>The amphioxus genome and the evolution of the chordate karyotype.</title>
        <authorList>
            <consortium name="US DOE Joint Genome Institute (JGI-PGF)"/>
            <person name="Putnam N.H."/>
            <person name="Butts T."/>
            <person name="Ferrier D.E.K."/>
            <person name="Furlong R.F."/>
            <person name="Hellsten U."/>
            <person name="Kawashima T."/>
            <person name="Robinson-Rechavi M."/>
            <person name="Shoguchi E."/>
            <person name="Terry A."/>
            <person name="Yu J.-K."/>
            <person name="Benito-Gutierrez E.L."/>
            <person name="Dubchak I."/>
            <person name="Garcia-Fernandez J."/>
            <person name="Gibson-Brown J.J."/>
            <person name="Grigoriev I.V."/>
            <person name="Horton A.C."/>
            <person name="de Jong P.J."/>
            <person name="Jurka J."/>
            <person name="Kapitonov V.V."/>
            <person name="Kohara Y."/>
            <person name="Kuroki Y."/>
            <person name="Lindquist E."/>
            <person name="Lucas S."/>
            <person name="Osoegawa K."/>
            <person name="Pennacchio L.A."/>
            <person name="Salamov A.A."/>
            <person name="Satou Y."/>
            <person name="Sauka-Spengler T."/>
            <person name="Schmutz J."/>
            <person name="Shin-I T."/>
            <person name="Toyoda A."/>
            <person name="Bronner-Fraser M."/>
            <person name="Fujiyama A."/>
            <person name="Holland L.Z."/>
            <person name="Holland P.W.H."/>
            <person name="Satoh N."/>
            <person name="Rokhsar D.S."/>
        </authorList>
    </citation>
    <scope>NUCLEOTIDE SEQUENCE [LARGE SCALE GENOMIC DNA]</scope>
    <source>
        <strain evidence="2">S238N-H82</strain>
        <tissue evidence="2">Testes</tissue>
    </source>
</reference>
<feature type="transmembrane region" description="Helical" evidence="1">
    <location>
        <begin position="41"/>
        <end position="59"/>
    </location>
</feature>
<keyword evidence="1" id="KW-0812">Transmembrane</keyword>
<organism>
    <name type="scientific">Branchiostoma floridae</name>
    <name type="common">Florida lancelet</name>
    <name type="synonym">Amphioxus</name>
    <dbReference type="NCBI Taxonomy" id="7739"/>
    <lineage>
        <taxon>Eukaryota</taxon>
        <taxon>Metazoa</taxon>
        <taxon>Chordata</taxon>
        <taxon>Cephalochordata</taxon>
        <taxon>Leptocardii</taxon>
        <taxon>Amphioxiformes</taxon>
        <taxon>Branchiostomatidae</taxon>
        <taxon>Branchiostoma</taxon>
    </lineage>
</organism>
<evidence type="ECO:0000256" key="1">
    <source>
        <dbReference type="SAM" id="Phobius"/>
    </source>
</evidence>
<accession>C3ZEL1</accession>
<evidence type="ECO:0008006" key="3">
    <source>
        <dbReference type="Google" id="ProtNLM"/>
    </source>
</evidence>
<feature type="transmembrane region" description="Helical" evidence="1">
    <location>
        <begin position="103"/>
        <end position="121"/>
    </location>
</feature>
<gene>
    <name evidence="2" type="ORF">BRAFLDRAFT_120158</name>
</gene>
<dbReference type="eggNOG" id="ENOG502QWAJ">
    <property type="taxonomic scope" value="Eukaryota"/>
</dbReference>
<feature type="transmembrane region" description="Helical" evidence="1">
    <location>
        <begin position="79"/>
        <end position="97"/>
    </location>
</feature>
<dbReference type="PANTHER" id="PTHR20948:SF2">
    <property type="entry name" value="TRANSMEMBRANE PROTEIN 164"/>
    <property type="match status" value="1"/>
</dbReference>
<dbReference type="PANTHER" id="PTHR20948">
    <property type="entry name" value="TRANSMEMBRANE PROTEIN 164"/>
    <property type="match status" value="1"/>
</dbReference>
<dbReference type="InterPro" id="IPR026508">
    <property type="entry name" value="TMEM164"/>
</dbReference>
<sequence>MGYSVRTVLDWAYGGVDHSIPGNGGQECSDFIGGTQRIVETIFFMVLGSALLYFGYKSIARDPGLPSKYDRTDPTIKRVLLVMLCMTFGIETGFKFASGEVIYLLNPCHLVTMVQIYLLAAPPSQSSTVVFRLGMHWGHGPILALLFPVLNTRLLPFEPEVYYIQHVLIYFVVPPYLLWMGGAYTVERVSDLRWSIISLGIQYTYHFGPLQLFAYLTQVNLNNMLCPAISDPFHGQYWRCWSLFHQPVLTFCHNKIYTALVMAILSPFRKPSKVNGDTGKLEIIC</sequence>
<keyword evidence="1" id="KW-0472">Membrane</keyword>
<keyword evidence="1" id="KW-1133">Transmembrane helix</keyword>
<dbReference type="InParanoid" id="C3ZEL1"/>
<evidence type="ECO:0000313" key="2">
    <source>
        <dbReference type="EMBL" id="EEN49167.1"/>
    </source>
</evidence>
<dbReference type="Pfam" id="PF14808">
    <property type="entry name" value="TMEM164"/>
    <property type="match status" value="1"/>
</dbReference>